<name>A0A8C9HZQ8_9PRIM</name>
<reference evidence="2" key="1">
    <citation type="submission" date="2025-08" db="UniProtKB">
        <authorList>
            <consortium name="Ensembl"/>
        </authorList>
    </citation>
    <scope>IDENTIFICATION</scope>
</reference>
<evidence type="ECO:0000256" key="1">
    <source>
        <dbReference type="SAM" id="Phobius"/>
    </source>
</evidence>
<reference evidence="2" key="2">
    <citation type="submission" date="2025-09" db="UniProtKB">
        <authorList>
            <consortium name="Ensembl"/>
        </authorList>
    </citation>
    <scope>IDENTIFICATION</scope>
</reference>
<dbReference type="Ensembl" id="ENSPTET00000034169.1">
    <property type="protein sequence ID" value="ENSPTEP00000023964.1"/>
    <property type="gene ID" value="ENSPTEG00000024560.1"/>
</dbReference>
<protein>
    <submittedName>
        <fullName evidence="2">Uncharacterized protein</fullName>
    </submittedName>
</protein>
<feature type="transmembrane region" description="Helical" evidence="1">
    <location>
        <begin position="66"/>
        <end position="84"/>
    </location>
</feature>
<keyword evidence="1" id="KW-1133">Transmembrane helix</keyword>
<sequence length="142" mass="15850">HPNWTALLWSSPLFDFFPKSAALTDRSLPNEYLLCPPSTGNPAHVGPGATECWQLLLKDQHEGARARVLLLGMLYTSAIVAFVLCKCFRCKDDETAVLQEETGQKQPLQLEQQLIQTEQHLENLMVQLDPLFECVTTLAGAQ</sequence>
<keyword evidence="3" id="KW-1185">Reference proteome</keyword>
<proteinExistence type="predicted"/>
<dbReference type="PANTHER" id="PTHR37345">
    <property type="entry name" value="COILED-COIL DOMAIN-CONTAINING PROTEIN 107"/>
    <property type="match status" value="1"/>
</dbReference>
<accession>A0A8C9HZQ8</accession>
<dbReference type="InterPro" id="IPR038779">
    <property type="entry name" value="CCDC107"/>
</dbReference>
<evidence type="ECO:0000313" key="2">
    <source>
        <dbReference type="Ensembl" id="ENSPTEP00000023964.1"/>
    </source>
</evidence>
<dbReference type="Proteomes" id="UP000694416">
    <property type="component" value="Unplaced"/>
</dbReference>
<organism evidence="2 3">
    <name type="scientific">Piliocolobus tephrosceles</name>
    <name type="common">Ugandan red Colobus</name>
    <dbReference type="NCBI Taxonomy" id="591936"/>
    <lineage>
        <taxon>Eukaryota</taxon>
        <taxon>Metazoa</taxon>
        <taxon>Chordata</taxon>
        <taxon>Craniata</taxon>
        <taxon>Vertebrata</taxon>
        <taxon>Euteleostomi</taxon>
        <taxon>Mammalia</taxon>
        <taxon>Eutheria</taxon>
        <taxon>Euarchontoglires</taxon>
        <taxon>Primates</taxon>
        <taxon>Haplorrhini</taxon>
        <taxon>Catarrhini</taxon>
        <taxon>Cercopithecidae</taxon>
        <taxon>Colobinae</taxon>
        <taxon>Piliocolobus</taxon>
    </lineage>
</organism>
<dbReference type="PANTHER" id="PTHR37345:SF1">
    <property type="entry name" value="COILED-COIL DOMAIN-CONTAINING PROTEIN 107"/>
    <property type="match status" value="1"/>
</dbReference>
<keyword evidence="1" id="KW-0812">Transmembrane</keyword>
<keyword evidence="1" id="KW-0472">Membrane</keyword>
<dbReference type="AlphaFoldDB" id="A0A8C9HZQ8"/>
<evidence type="ECO:0000313" key="3">
    <source>
        <dbReference type="Proteomes" id="UP000694416"/>
    </source>
</evidence>